<dbReference type="RefSeq" id="WP_091937456.1">
    <property type="nucleotide sequence ID" value="NZ_FNCY01000008.1"/>
</dbReference>
<dbReference type="PANTHER" id="PTHR38662:SF1">
    <property type="entry name" value="COBALT TRANSPORT PROTEIN CBIN"/>
    <property type="match status" value="1"/>
</dbReference>
<keyword evidence="2 10" id="KW-0813">Transport</keyword>
<evidence type="ECO:0000256" key="1">
    <source>
        <dbReference type="ARBA" id="ARBA00022426"/>
    </source>
</evidence>
<comment type="similarity">
    <text evidence="10">Belongs to the CbiN family.</text>
</comment>
<dbReference type="Proteomes" id="UP000198607">
    <property type="component" value="Unassembled WGS sequence"/>
</dbReference>
<dbReference type="InterPro" id="IPR003705">
    <property type="entry name" value="CbiN"/>
</dbReference>
<name>A0A1G8EPT7_9RHOO</name>
<dbReference type="PANTHER" id="PTHR38662">
    <property type="entry name" value="COBALT TRANSPORT PROTEIN CBIN"/>
    <property type="match status" value="1"/>
</dbReference>
<evidence type="ECO:0000256" key="6">
    <source>
        <dbReference type="ARBA" id="ARBA00022989"/>
    </source>
</evidence>
<evidence type="ECO:0000256" key="9">
    <source>
        <dbReference type="ARBA" id="ARBA00023285"/>
    </source>
</evidence>
<dbReference type="NCBIfam" id="NF002780">
    <property type="entry name" value="PRK02898.1"/>
    <property type="match status" value="1"/>
</dbReference>
<keyword evidence="8 10" id="KW-0472">Membrane</keyword>
<accession>A0A1G8EPT7</accession>
<reference evidence="11 12" key="1">
    <citation type="submission" date="2016-10" db="EMBL/GenBank/DDBJ databases">
        <authorList>
            <person name="de Groot N.N."/>
        </authorList>
    </citation>
    <scope>NUCLEOTIDE SEQUENCE [LARGE SCALE GENOMIC DNA]</scope>
    <source>
        <strain evidence="11 12">DSM 5885</strain>
    </source>
</reference>
<comment type="pathway">
    <text evidence="10">Cofactor biosynthesis; adenosylcobalamin biosynthesis.</text>
</comment>
<evidence type="ECO:0000256" key="7">
    <source>
        <dbReference type="ARBA" id="ARBA00023065"/>
    </source>
</evidence>
<evidence type="ECO:0000256" key="3">
    <source>
        <dbReference type="ARBA" id="ARBA00022475"/>
    </source>
</evidence>
<dbReference type="STRING" id="83767.SAMN05660652_02154"/>
<dbReference type="OrthoDB" id="1551318at2"/>
<feature type="transmembrane region" description="Helical" evidence="10">
    <location>
        <begin position="72"/>
        <end position="96"/>
    </location>
</feature>
<feature type="transmembrane region" description="Helical" evidence="10">
    <location>
        <begin position="7"/>
        <end position="24"/>
    </location>
</feature>
<evidence type="ECO:0000313" key="12">
    <source>
        <dbReference type="Proteomes" id="UP000198607"/>
    </source>
</evidence>
<keyword evidence="9 10" id="KW-0170">Cobalt</keyword>
<dbReference type="Pfam" id="PF02553">
    <property type="entry name" value="CbiN"/>
    <property type="match status" value="1"/>
</dbReference>
<keyword evidence="3 10" id="KW-1003">Cell membrane</keyword>
<dbReference type="AlphaFoldDB" id="A0A1G8EPT7"/>
<dbReference type="EMBL" id="FNCY01000008">
    <property type="protein sequence ID" value="SDH71884.1"/>
    <property type="molecule type" value="Genomic_DNA"/>
</dbReference>
<comment type="subcellular location">
    <subcellularLocation>
        <location evidence="10">Cell membrane</location>
        <topology evidence="10">Multi-pass membrane protein</topology>
    </subcellularLocation>
</comment>
<keyword evidence="1 10" id="KW-0171">Cobalt transport</keyword>
<keyword evidence="6 10" id="KW-1133">Transmembrane helix</keyword>
<evidence type="ECO:0000313" key="11">
    <source>
        <dbReference type="EMBL" id="SDH71884.1"/>
    </source>
</evidence>
<comment type="function">
    <text evidence="10">Part of the energy-coupling factor (ECF) transporter complex CbiMNOQ involved in cobalt import.</text>
</comment>
<evidence type="ECO:0000256" key="2">
    <source>
        <dbReference type="ARBA" id="ARBA00022448"/>
    </source>
</evidence>
<keyword evidence="5 10" id="KW-0812">Transmembrane</keyword>
<organism evidence="11 12">
    <name type="scientific">Propionivibrio dicarboxylicus</name>
    <dbReference type="NCBI Taxonomy" id="83767"/>
    <lineage>
        <taxon>Bacteria</taxon>
        <taxon>Pseudomonadati</taxon>
        <taxon>Pseudomonadota</taxon>
        <taxon>Betaproteobacteria</taxon>
        <taxon>Rhodocyclales</taxon>
        <taxon>Rhodocyclaceae</taxon>
        <taxon>Propionivibrio</taxon>
    </lineage>
</organism>
<dbReference type="HAMAP" id="MF_00330">
    <property type="entry name" value="CbiN"/>
    <property type="match status" value="1"/>
</dbReference>
<evidence type="ECO:0000256" key="5">
    <source>
        <dbReference type="ARBA" id="ARBA00022692"/>
    </source>
</evidence>
<keyword evidence="12" id="KW-1185">Reference proteome</keyword>
<dbReference type="GO" id="GO:0009236">
    <property type="term" value="P:cobalamin biosynthetic process"/>
    <property type="evidence" value="ECO:0007669"/>
    <property type="project" value="UniProtKB-UniRule"/>
</dbReference>
<dbReference type="GO" id="GO:0015087">
    <property type="term" value="F:cobalt ion transmembrane transporter activity"/>
    <property type="evidence" value="ECO:0007669"/>
    <property type="project" value="UniProtKB-UniRule"/>
</dbReference>
<dbReference type="GO" id="GO:0005886">
    <property type="term" value="C:plasma membrane"/>
    <property type="evidence" value="ECO:0007669"/>
    <property type="project" value="UniProtKB-SubCell"/>
</dbReference>
<evidence type="ECO:0000256" key="8">
    <source>
        <dbReference type="ARBA" id="ARBA00023136"/>
    </source>
</evidence>
<keyword evidence="7 10" id="KW-0406">Ion transport</keyword>
<comment type="subunit">
    <text evidence="10">Forms an energy-coupling factor (ECF) transporter complex composed of an ATP-binding protein (A component, CbiO), a transmembrane protein (T component, CbiQ) and 2 possible substrate-capture proteins (S components, CbiM and CbiN) of unknown stoichimetry.</text>
</comment>
<gene>
    <name evidence="10" type="primary">cbiN</name>
    <name evidence="11" type="ORF">SAMN05660652_02154</name>
</gene>
<keyword evidence="4 10" id="KW-0169">Cobalamin biosynthesis</keyword>
<dbReference type="UniPathway" id="UPA00148"/>
<evidence type="ECO:0000256" key="4">
    <source>
        <dbReference type="ARBA" id="ARBA00022573"/>
    </source>
</evidence>
<proteinExistence type="inferred from homology"/>
<evidence type="ECO:0000256" key="10">
    <source>
        <dbReference type="HAMAP-Rule" id="MF_00330"/>
    </source>
</evidence>
<sequence>MSKSKNLMMLLMVVVLAIIPFWMVQKPEAIDGAPEIKLFGGSDDKAKDMIGEIAPDYKPWFEPLLEPASEEIASLLFALQAAIGAGFIGYFIGVGVTRERMLKEKLGSPTRKL</sequence>
<protein>
    <recommendedName>
        <fullName evidence="10">Cobalt transport protein CbiN</fullName>
    </recommendedName>
    <alternativeName>
        <fullName evidence="10">Energy-coupling factor transporter probable substrate-capture protein CbiN</fullName>
        <shortName evidence="10">ECF transporter S component CbiN</shortName>
    </alternativeName>
</protein>